<feature type="region of interest" description="Disordered" evidence="8">
    <location>
        <begin position="61"/>
        <end position="96"/>
    </location>
</feature>
<comment type="subcellular location">
    <subcellularLocation>
        <location evidence="7">Nucleus</location>
    </subcellularLocation>
</comment>
<dbReference type="PANTHER" id="PTHR23110">
    <property type="entry name" value="BTB DOMAIN TRANSCRIPTION FACTOR"/>
    <property type="match status" value="1"/>
</dbReference>
<feature type="compositionally biased region" description="Polar residues" evidence="8">
    <location>
        <begin position="560"/>
        <end position="574"/>
    </location>
</feature>
<comment type="caution">
    <text evidence="12">The sequence shown here is derived from an EMBL/GenBank/DDBJ whole genome shotgun (WGS) entry which is preliminary data.</text>
</comment>
<dbReference type="Pfam" id="PF00178">
    <property type="entry name" value="Ets"/>
    <property type="match status" value="1"/>
</dbReference>
<name>A0A3R7Q2K6_PENVA</name>
<dbReference type="GO" id="GO:0035167">
    <property type="term" value="P:larval lymph gland hemopoiesis"/>
    <property type="evidence" value="ECO:0007669"/>
    <property type="project" value="UniProtKB-ARBA"/>
</dbReference>
<dbReference type="InterPro" id="IPR011333">
    <property type="entry name" value="SKP1/BTB/POZ_sf"/>
</dbReference>
<dbReference type="GO" id="GO:0045476">
    <property type="term" value="P:nurse cell apoptotic process"/>
    <property type="evidence" value="ECO:0007669"/>
    <property type="project" value="UniProtKB-ARBA"/>
</dbReference>
<reference evidence="12 13" key="2">
    <citation type="submission" date="2019-01" db="EMBL/GenBank/DDBJ databases">
        <title>The decoding of complex shrimp genome reveals the adaptation for benthos swimmer, frequently molting mechanism and breeding impact on genome.</title>
        <authorList>
            <person name="Sun Y."/>
            <person name="Gao Y."/>
            <person name="Yu Y."/>
        </authorList>
    </citation>
    <scope>NUCLEOTIDE SEQUENCE [LARGE SCALE GENOMIC DNA]</scope>
    <source>
        <tissue evidence="12">Muscle</tissue>
    </source>
</reference>
<feature type="compositionally biased region" description="Basic and acidic residues" evidence="8">
    <location>
        <begin position="718"/>
        <end position="730"/>
    </location>
</feature>
<evidence type="ECO:0000256" key="3">
    <source>
        <dbReference type="ARBA" id="ARBA00022782"/>
    </source>
</evidence>
<evidence type="ECO:0000259" key="10">
    <source>
        <dbReference type="PROSITE" id="PS50061"/>
    </source>
</evidence>
<keyword evidence="4" id="KW-0524">Neurogenesis</keyword>
<feature type="domain" description="BTB" evidence="11">
    <location>
        <begin position="302"/>
        <end position="367"/>
    </location>
</feature>
<dbReference type="GO" id="GO:0007526">
    <property type="term" value="P:larval somatic muscle development"/>
    <property type="evidence" value="ECO:0007669"/>
    <property type="project" value="UniProtKB-ARBA"/>
</dbReference>
<dbReference type="GO" id="GO:0005634">
    <property type="term" value="C:nucleus"/>
    <property type="evidence" value="ECO:0007669"/>
    <property type="project" value="UniProtKB-SubCell"/>
</dbReference>
<dbReference type="GO" id="GO:0003700">
    <property type="term" value="F:DNA-binding transcription factor activity"/>
    <property type="evidence" value="ECO:0007669"/>
    <property type="project" value="InterPro"/>
</dbReference>
<feature type="compositionally biased region" description="Basic and acidic residues" evidence="8">
    <location>
        <begin position="614"/>
        <end position="626"/>
    </location>
</feature>
<evidence type="ECO:0000313" key="13">
    <source>
        <dbReference type="Proteomes" id="UP000283509"/>
    </source>
</evidence>
<dbReference type="EMBL" id="QCYY01000556">
    <property type="protein sequence ID" value="ROT84359.1"/>
    <property type="molecule type" value="Genomic_DNA"/>
</dbReference>
<keyword evidence="3" id="KW-0221">Differentiation</keyword>
<evidence type="ECO:0000256" key="1">
    <source>
        <dbReference type="ARBA" id="ARBA00005562"/>
    </source>
</evidence>
<dbReference type="SUPFAM" id="SSF54695">
    <property type="entry name" value="POZ domain"/>
    <property type="match status" value="1"/>
</dbReference>
<dbReference type="Pfam" id="PF00651">
    <property type="entry name" value="BTB"/>
    <property type="match status" value="1"/>
</dbReference>
<keyword evidence="13" id="KW-1185">Reference proteome</keyword>
<organism evidence="12 13">
    <name type="scientific">Penaeus vannamei</name>
    <name type="common">Whiteleg shrimp</name>
    <name type="synonym">Litopenaeus vannamei</name>
    <dbReference type="NCBI Taxonomy" id="6689"/>
    <lineage>
        <taxon>Eukaryota</taxon>
        <taxon>Metazoa</taxon>
        <taxon>Ecdysozoa</taxon>
        <taxon>Arthropoda</taxon>
        <taxon>Crustacea</taxon>
        <taxon>Multicrustacea</taxon>
        <taxon>Malacostraca</taxon>
        <taxon>Eumalacostraca</taxon>
        <taxon>Eucarida</taxon>
        <taxon>Decapoda</taxon>
        <taxon>Dendrobranchiata</taxon>
        <taxon>Penaeoidea</taxon>
        <taxon>Penaeidae</taxon>
        <taxon>Penaeus</taxon>
    </lineage>
</organism>
<feature type="compositionally biased region" description="Basic and acidic residues" evidence="8">
    <location>
        <begin position="575"/>
        <end position="588"/>
    </location>
</feature>
<dbReference type="SMART" id="SM00413">
    <property type="entry name" value="ETS"/>
    <property type="match status" value="1"/>
</dbReference>
<feature type="compositionally biased region" description="Polar residues" evidence="8">
    <location>
        <begin position="593"/>
        <end position="602"/>
    </location>
</feature>
<feature type="region of interest" description="Disordered" evidence="8">
    <location>
        <begin position="771"/>
        <end position="852"/>
    </location>
</feature>
<keyword evidence="2" id="KW-0217">Developmental protein</keyword>
<feature type="region of interest" description="Disordered" evidence="8">
    <location>
        <begin position="110"/>
        <end position="131"/>
    </location>
</feature>
<dbReference type="InterPro" id="IPR000418">
    <property type="entry name" value="Ets_dom"/>
</dbReference>
<proteinExistence type="inferred from homology"/>
<feature type="domain" description="ETS" evidence="10">
    <location>
        <begin position="937"/>
        <end position="1022"/>
    </location>
</feature>
<evidence type="ECO:0000256" key="4">
    <source>
        <dbReference type="ARBA" id="ARBA00022902"/>
    </source>
</evidence>
<evidence type="ECO:0000313" key="12">
    <source>
        <dbReference type="EMBL" id="ROT84359.1"/>
    </source>
</evidence>
<reference evidence="12 13" key="1">
    <citation type="submission" date="2018-04" db="EMBL/GenBank/DDBJ databases">
        <authorList>
            <person name="Zhang X."/>
            <person name="Yuan J."/>
            <person name="Li F."/>
            <person name="Xiang J."/>
        </authorList>
    </citation>
    <scope>NUCLEOTIDE SEQUENCE [LARGE SCALE GENOMIC DNA]</scope>
    <source>
        <tissue evidence="12">Muscle</tissue>
    </source>
</reference>
<feature type="compositionally biased region" description="Basic and acidic residues" evidence="8">
    <location>
        <begin position="822"/>
        <end position="836"/>
    </location>
</feature>
<keyword evidence="9" id="KW-0812">Transmembrane</keyword>
<dbReference type="GO" id="GO:0016199">
    <property type="term" value="P:axon midline choice point recognition"/>
    <property type="evidence" value="ECO:0007669"/>
    <property type="project" value="UniProtKB-ARBA"/>
</dbReference>
<feature type="compositionally biased region" description="Basic and acidic residues" evidence="8">
    <location>
        <begin position="471"/>
        <end position="484"/>
    </location>
</feature>
<dbReference type="OrthoDB" id="2311693at2759"/>
<feature type="region of interest" description="Disordered" evidence="8">
    <location>
        <begin position="412"/>
        <end position="432"/>
    </location>
</feature>
<feature type="compositionally biased region" description="Pro residues" evidence="8">
    <location>
        <begin position="61"/>
        <end position="89"/>
    </location>
</feature>
<dbReference type="Proteomes" id="UP000283509">
    <property type="component" value="Unassembled WGS sequence"/>
</dbReference>
<feature type="compositionally biased region" description="Pro residues" evidence="8">
    <location>
        <begin position="422"/>
        <end position="432"/>
    </location>
</feature>
<dbReference type="InterPro" id="IPR051095">
    <property type="entry name" value="Dros_DevTransReg"/>
</dbReference>
<feature type="transmembrane region" description="Helical" evidence="9">
    <location>
        <begin position="12"/>
        <end position="30"/>
    </location>
</feature>
<dbReference type="CDD" id="cd18315">
    <property type="entry name" value="BTB_POZ_BAB-like"/>
    <property type="match status" value="1"/>
</dbReference>
<dbReference type="SMART" id="SM00225">
    <property type="entry name" value="BTB"/>
    <property type="match status" value="1"/>
</dbReference>
<dbReference type="InterPro" id="IPR000210">
    <property type="entry name" value="BTB/POZ_dom"/>
</dbReference>
<comment type="function">
    <text evidence="6">Putative transcription factor required for axon growth and guidance in the central and peripheral nervous systems. Repels CNS axons away from the midline by promoting the expression of the midline repellent sli and its receptor robo.</text>
</comment>
<keyword evidence="9" id="KW-1133">Transmembrane helix</keyword>
<dbReference type="Gene3D" id="1.10.10.10">
    <property type="entry name" value="Winged helix-like DNA-binding domain superfamily/Winged helix DNA-binding domain"/>
    <property type="match status" value="1"/>
</dbReference>
<dbReference type="GO" id="GO:0045467">
    <property type="term" value="P:R7 cell development"/>
    <property type="evidence" value="ECO:0007669"/>
    <property type="project" value="UniProtKB-ARBA"/>
</dbReference>
<dbReference type="Gene3D" id="3.30.710.10">
    <property type="entry name" value="Potassium Channel Kv1.1, Chain A"/>
    <property type="match status" value="1"/>
</dbReference>
<feature type="compositionally biased region" description="Basic and acidic residues" evidence="8">
    <location>
        <begin position="539"/>
        <end position="550"/>
    </location>
</feature>
<evidence type="ECO:0000256" key="2">
    <source>
        <dbReference type="ARBA" id="ARBA00022473"/>
    </source>
</evidence>
<feature type="region of interest" description="Disordered" evidence="8">
    <location>
        <begin position="516"/>
        <end position="626"/>
    </location>
</feature>
<dbReference type="PANTHER" id="PTHR23110:SF111">
    <property type="entry name" value="LONGITUDINALS LACKING PROTEIN, ISOFORMS F_I_K_T"/>
    <property type="match status" value="1"/>
</dbReference>
<accession>A0A3R7Q2K6</accession>
<sequence>MGRGHLFKGGWGVAIFFFLYNAFEFSFFWGSSSCSSFFFYPFFHSPPLSLPSLPPSPPPPPLPFPLPFPSPSPPPTSPSHPPSPPPHTTPPHRRRPTGHVFLNIFPEFAPEDSRATGPGRTPLSRSPAADVRGGTSQEVLLDALRLPRFLTFAKVTPDLVFSSIRGSSAPAPFPPSAGSPCFSSLLFLGLGRDGLGLLHAGLGHFRRGKGHRRHNPRSVRRVNKYLLRNSECLRRCDVTLDSQVRASDVIQGGKSTVDFPQTLHEFSSQIMMEQNRLNLRWNNHTMTFVSKLDQFRVQELYCDATIACDGQIYPVHRVVLSACSEFFASIFASTRCHNPVVVLQDVGQKQLESLLVYMYRGEVRVLEEDLPTFIKVAESLHVKGLAVPTSESHQEHQAERVCYNSYYGPAEEIQHGDSGSRPPLPKVQPRPYIPEVLSSSSQRMIQNFSHDERSLFQQGRAGEISSKRKSHEMDYARQSDNDFQRRPQIIERVHHLHQSEAPVKIPRKMEHMQHLQKDEIPTSHPRDAGHQMQSLGASDHNRVRISEHSPRKSPSGENIFRSSSDAKFRPNTSSELERRNDLTKENACRSDGAQDTGTTLSNGYIPGNIASSDHLPRPHVPAEHMNKKVCDSSKDESTEYSSLQYNSFHVSSTNGTFQNLVASEENPIKNEPEDSLADDYENASLSLSEDFEDAKDDESDSFTLKIAEEPNPCEESPNPEKYKEVNKEIEQSVADSMPSEPSPATEPHIPRHPGMPPSQLRRELLRPIHHKTGPKHVPQCQSVPQSIPHPVIAPRDPERHLREPPPLMKIDPKIPLLINEVETERPPKYSRKDSQENGHSSHLLVKAPPTYHSHTSPIHFSLHVHNQHLGSVMVNGGAPISEIPSNSQNDRLPVSVNDGPLNLSGQKSPPEMEEKDNQSDPFLGKIITNRKKRLRGPKSWEFLVRLLKDPTTNPFLIRWENEESGVFRLVQPAAIAQRWGRRTGKHASECLSYENFARGLRYHYATGALQPVSERSFVYRFGPKALKTLKQCDSASFPYL</sequence>
<keyword evidence="9" id="KW-0472">Membrane</keyword>
<dbReference type="GO" id="GO:0008406">
    <property type="term" value="P:gonad development"/>
    <property type="evidence" value="ECO:0007669"/>
    <property type="project" value="UniProtKB-ARBA"/>
</dbReference>
<keyword evidence="7" id="KW-0238">DNA-binding</keyword>
<feature type="region of interest" description="Disordered" evidence="8">
    <location>
        <begin position="455"/>
        <end position="484"/>
    </location>
</feature>
<gene>
    <name evidence="12" type="ORF">C7M84_022455</name>
</gene>
<comment type="similarity">
    <text evidence="1 7">Belongs to the ETS family.</text>
</comment>
<dbReference type="SUPFAM" id="SSF46785">
    <property type="entry name" value="Winged helix' DNA-binding domain"/>
    <property type="match status" value="1"/>
</dbReference>
<evidence type="ECO:0000259" key="11">
    <source>
        <dbReference type="PROSITE" id="PS50097"/>
    </source>
</evidence>
<evidence type="ECO:0000256" key="8">
    <source>
        <dbReference type="SAM" id="MobiDB-lite"/>
    </source>
</evidence>
<dbReference type="PRINTS" id="PR00454">
    <property type="entry name" value="ETSDOMAIN"/>
</dbReference>
<dbReference type="PROSITE" id="PS50097">
    <property type="entry name" value="BTB"/>
    <property type="match status" value="1"/>
</dbReference>
<evidence type="ECO:0000256" key="6">
    <source>
        <dbReference type="ARBA" id="ARBA00037382"/>
    </source>
</evidence>
<dbReference type="PROSITE" id="PS50061">
    <property type="entry name" value="ETS_DOMAIN_3"/>
    <property type="match status" value="1"/>
</dbReference>
<dbReference type="AlphaFoldDB" id="A0A3R7Q2K6"/>
<feature type="region of interest" description="Disordered" evidence="8">
    <location>
        <begin position="708"/>
        <end position="759"/>
    </location>
</feature>
<dbReference type="InterPro" id="IPR036390">
    <property type="entry name" value="WH_DNA-bd_sf"/>
</dbReference>
<feature type="compositionally biased region" description="Basic and acidic residues" evidence="8">
    <location>
        <begin position="516"/>
        <end position="529"/>
    </location>
</feature>
<dbReference type="InterPro" id="IPR036388">
    <property type="entry name" value="WH-like_DNA-bd_sf"/>
</dbReference>
<feature type="region of interest" description="Disordered" evidence="8">
    <location>
        <begin position="880"/>
        <end position="919"/>
    </location>
</feature>
<dbReference type="GO" id="GO:0043565">
    <property type="term" value="F:sequence-specific DNA binding"/>
    <property type="evidence" value="ECO:0007669"/>
    <property type="project" value="InterPro"/>
</dbReference>
<dbReference type="GO" id="GO:0006357">
    <property type="term" value="P:regulation of transcription by RNA polymerase II"/>
    <property type="evidence" value="ECO:0007669"/>
    <property type="project" value="TreeGrafter"/>
</dbReference>
<evidence type="ECO:0000256" key="5">
    <source>
        <dbReference type="ARBA" id="ARBA00023242"/>
    </source>
</evidence>
<dbReference type="GO" id="GO:0007464">
    <property type="term" value="P:R3/R4 cell fate commitment"/>
    <property type="evidence" value="ECO:0007669"/>
    <property type="project" value="UniProtKB-ARBA"/>
</dbReference>
<evidence type="ECO:0000256" key="9">
    <source>
        <dbReference type="SAM" id="Phobius"/>
    </source>
</evidence>
<keyword evidence="5 7" id="KW-0539">Nucleus</keyword>
<evidence type="ECO:0000256" key="7">
    <source>
        <dbReference type="RuleBase" id="RU004019"/>
    </source>
</evidence>
<protein>
    <submittedName>
        <fullName evidence="12">Broad-complex protein isoform 4</fullName>
    </submittedName>
</protein>
<dbReference type="GO" id="GO:0048813">
    <property type="term" value="P:dendrite morphogenesis"/>
    <property type="evidence" value="ECO:0007669"/>
    <property type="project" value="UniProtKB-ARBA"/>
</dbReference>